<evidence type="ECO:0000256" key="4">
    <source>
        <dbReference type="ARBA" id="ARBA00023163"/>
    </source>
</evidence>
<dbReference type="InterPro" id="IPR036388">
    <property type="entry name" value="WH-like_DNA-bd_sf"/>
</dbReference>
<dbReference type="InterPro" id="IPR058163">
    <property type="entry name" value="LysR-type_TF_proteobact-type"/>
</dbReference>
<name>A0ABR8NWH0_9GAMM</name>
<dbReference type="CDD" id="cd08432">
    <property type="entry name" value="PBP2_GcdR_TrpI_HvrB_AmpR_like"/>
    <property type="match status" value="1"/>
</dbReference>
<evidence type="ECO:0000313" key="7">
    <source>
        <dbReference type="Proteomes" id="UP000604161"/>
    </source>
</evidence>
<evidence type="ECO:0000259" key="5">
    <source>
        <dbReference type="PROSITE" id="PS50931"/>
    </source>
</evidence>
<feature type="domain" description="HTH lysR-type" evidence="5">
    <location>
        <begin position="9"/>
        <end position="66"/>
    </location>
</feature>
<comment type="caution">
    <text evidence="6">The sequence shown here is derived from an EMBL/GenBank/DDBJ whole genome shotgun (WGS) entry which is preliminary data.</text>
</comment>
<sequence>MILPRRKLPALNSLRAFEVSGRCLSFRRAAEELGVTQGAVAQQVRALEEHLGVTLFERLPRGLALTPKGIVYLTDISRAFDIMSEATTHMIERSDTVTISVTPTFAAKLLIPRLGELNSLFPHIELRTLATESLSNFDVDQIDIAVRLTGVPFSSNLQAEPLFHQELVIVASPLIIKELKPSFTIEELQQFPLLHDAHNNWPMILNSKEKLSGATFNQTSLAIDAALAGQGVALVCRSFVAKDLEFGRLIQIVEDSFFIEPDYFLVKKKTTKTSSAVDAVWQWCLDEFASI</sequence>
<dbReference type="Gene3D" id="3.40.190.10">
    <property type="entry name" value="Periplasmic binding protein-like II"/>
    <property type="match status" value="2"/>
</dbReference>
<dbReference type="SUPFAM" id="SSF46785">
    <property type="entry name" value="Winged helix' DNA-binding domain"/>
    <property type="match status" value="1"/>
</dbReference>
<evidence type="ECO:0000313" key="6">
    <source>
        <dbReference type="EMBL" id="MBD5770389.1"/>
    </source>
</evidence>
<keyword evidence="7" id="KW-1185">Reference proteome</keyword>
<keyword evidence="3" id="KW-0238">DNA-binding</keyword>
<dbReference type="Proteomes" id="UP000604161">
    <property type="component" value="Unassembled WGS sequence"/>
</dbReference>
<evidence type="ECO:0000256" key="2">
    <source>
        <dbReference type="ARBA" id="ARBA00023015"/>
    </source>
</evidence>
<keyword evidence="4" id="KW-0804">Transcription</keyword>
<dbReference type="Pfam" id="PF03466">
    <property type="entry name" value="LysR_substrate"/>
    <property type="match status" value="1"/>
</dbReference>
<accession>A0ABR8NWH0</accession>
<dbReference type="PRINTS" id="PR00039">
    <property type="entry name" value="HTHLYSR"/>
</dbReference>
<comment type="similarity">
    <text evidence="1">Belongs to the LysR transcriptional regulatory family.</text>
</comment>
<proteinExistence type="inferred from homology"/>
<dbReference type="Pfam" id="PF00126">
    <property type="entry name" value="HTH_1"/>
    <property type="match status" value="1"/>
</dbReference>
<dbReference type="PROSITE" id="PS50931">
    <property type="entry name" value="HTH_LYSR"/>
    <property type="match status" value="1"/>
</dbReference>
<evidence type="ECO:0000256" key="3">
    <source>
        <dbReference type="ARBA" id="ARBA00023125"/>
    </source>
</evidence>
<dbReference type="EMBL" id="JACYFC010000001">
    <property type="protein sequence ID" value="MBD5770389.1"/>
    <property type="molecule type" value="Genomic_DNA"/>
</dbReference>
<dbReference type="PANTHER" id="PTHR30537">
    <property type="entry name" value="HTH-TYPE TRANSCRIPTIONAL REGULATOR"/>
    <property type="match status" value="1"/>
</dbReference>
<dbReference type="InterPro" id="IPR036390">
    <property type="entry name" value="WH_DNA-bd_sf"/>
</dbReference>
<dbReference type="InterPro" id="IPR000847">
    <property type="entry name" value="LysR_HTH_N"/>
</dbReference>
<evidence type="ECO:0000256" key="1">
    <source>
        <dbReference type="ARBA" id="ARBA00009437"/>
    </source>
</evidence>
<gene>
    <name evidence="6" type="ORF">IF202_04930</name>
</gene>
<dbReference type="RefSeq" id="WP_191593733.1">
    <property type="nucleotide sequence ID" value="NZ_JACYFC010000001.1"/>
</dbReference>
<reference evidence="6 7" key="1">
    <citation type="submission" date="2020-09" db="EMBL/GenBank/DDBJ databases">
        <title>Marinomonas sp. nov., isolated from the cysticercosis algae of Qingdao, China.</title>
        <authorList>
            <person name="Sun X."/>
        </authorList>
    </citation>
    <scope>NUCLEOTIDE SEQUENCE [LARGE SCALE GENOMIC DNA]</scope>
    <source>
        <strain evidence="6 7">SM2066</strain>
    </source>
</reference>
<dbReference type="SUPFAM" id="SSF53850">
    <property type="entry name" value="Periplasmic binding protein-like II"/>
    <property type="match status" value="1"/>
</dbReference>
<organism evidence="6 7">
    <name type="scientific">Marinomonas colpomeniae</name>
    <dbReference type="NCBI Taxonomy" id="2774408"/>
    <lineage>
        <taxon>Bacteria</taxon>
        <taxon>Pseudomonadati</taxon>
        <taxon>Pseudomonadota</taxon>
        <taxon>Gammaproteobacteria</taxon>
        <taxon>Oceanospirillales</taxon>
        <taxon>Oceanospirillaceae</taxon>
        <taxon>Marinomonas</taxon>
    </lineage>
</organism>
<dbReference type="InterPro" id="IPR005119">
    <property type="entry name" value="LysR_subst-bd"/>
</dbReference>
<dbReference type="Gene3D" id="1.10.10.10">
    <property type="entry name" value="Winged helix-like DNA-binding domain superfamily/Winged helix DNA-binding domain"/>
    <property type="match status" value="1"/>
</dbReference>
<keyword evidence="2" id="KW-0805">Transcription regulation</keyword>
<dbReference type="PANTHER" id="PTHR30537:SF26">
    <property type="entry name" value="GLYCINE CLEAVAGE SYSTEM TRANSCRIPTIONAL ACTIVATOR"/>
    <property type="match status" value="1"/>
</dbReference>
<protein>
    <submittedName>
        <fullName evidence="6">LysR family transcriptional regulator</fullName>
    </submittedName>
</protein>